<dbReference type="PANTHER" id="PTHR33878">
    <property type="entry name" value="OS08G0559000 PROTEIN"/>
    <property type="match status" value="1"/>
</dbReference>
<dbReference type="InterPro" id="IPR045284">
    <property type="entry name" value="At2g27730-like"/>
</dbReference>
<sequence length="110" mass="11655">MAMRMLGRSVSRRFSTGGGKILSEEEKAAENIYIKKIEKEKLEKLAHKGSKPEEQLASTTGIEAAESASDAKLSVGSTSSTTSGVYRNYAIYAAVGTSCAALGWYLNGSA</sequence>
<dbReference type="OMA" id="GWYMISP"/>
<dbReference type="Proteomes" id="UP000316621">
    <property type="component" value="Chromosome 11"/>
</dbReference>
<dbReference type="EMBL" id="CM010725">
    <property type="protein sequence ID" value="RZC84072.1"/>
    <property type="molecule type" value="Genomic_DNA"/>
</dbReference>
<evidence type="ECO:0000313" key="1">
    <source>
        <dbReference type="EMBL" id="RZC84072.1"/>
    </source>
</evidence>
<gene>
    <name evidence="1" type="ORF">C5167_046857</name>
</gene>
<dbReference type="Gramene" id="RZC84072">
    <property type="protein sequence ID" value="RZC84072"/>
    <property type="gene ID" value="C5167_046857"/>
</dbReference>
<organism evidence="1 2">
    <name type="scientific">Papaver somniferum</name>
    <name type="common">Opium poppy</name>
    <dbReference type="NCBI Taxonomy" id="3469"/>
    <lineage>
        <taxon>Eukaryota</taxon>
        <taxon>Viridiplantae</taxon>
        <taxon>Streptophyta</taxon>
        <taxon>Embryophyta</taxon>
        <taxon>Tracheophyta</taxon>
        <taxon>Spermatophyta</taxon>
        <taxon>Magnoliopsida</taxon>
        <taxon>Ranunculales</taxon>
        <taxon>Papaveraceae</taxon>
        <taxon>Papaveroideae</taxon>
        <taxon>Papaver</taxon>
    </lineage>
</organism>
<dbReference type="PANTHER" id="PTHR33878:SF1">
    <property type="entry name" value="OS08G0559000 PROTEIN"/>
    <property type="match status" value="1"/>
</dbReference>
<accession>A0A4Y7LH82</accession>
<name>A0A4Y7LH82_PAPSO</name>
<proteinExistence type="predicted"/>
<protein>
    <submittedName>
        <fullName evidence="1">Uncharacterized protein</fullName>
    </submittedName>
</protein>
<evidence type="ECO:0000313" key="2">
    <source>
        <dbReference type="Proteomes" id="UP000316621"/>
    </source>
</evidence>
<reference evidence="1 2" key="1">
    <citation type="journal article" date="2018" name="Science">
        <title>The opium poppy genome and morphinan production.</title>
        <authorList>
            <person name="Guo L."/>
            <person name="Winzer T."/>
            <person name="Yang X."/>
            <person name="Li Y."/>
            <person name="Ning Z."/>
            <person name="He Z."/>
            <person name="Teodor R."/>
            <person name="Lu Y."/>
            <person name="Bowser T.A."/>
            <person name="Graham I.A."/>
            <person name="Ye K."/>
        </authorList>
    </citation>
    <scope>NUCLEOTIDE SEQUENCE [LARGE SCALE GENOMIC DNA]</scope>
    <source>
        <strain evidence="2">cv. HN1</strain>
        <tissue evidence="1">Leaves</tissue>
    </source>
</reference>
<dbReference type="STRING" id="3469.A0A4Y7LH82"/>
<dbReference type="AlphaFoldDB" id="A0A4Y7LH82"/>
<keyword evidence="2" id="KW-1185">Reference proteome</keyword>